<accession>A0A9D2JTS7</accession>
<dbReference type="PANTHER" id="PTHR43420:SF44">
    <property type="entry name" value="ACETYLTRANSFERASE YPEA"/>
    <property type="match status" value="1"/>
</dbReference>
<dbReference type="AlphaFoldDB" id="A0A9D2JTS7"/>
<dbReference type="InterPro" id="IPR006464">
    <property type="entry name" value="AcTrfase_RimI/Ard1"/>
</dbReference>
<name>A0A9D2JTS7_9FIRM</name>
<dbReference type="Pfam" id="PF00583">
    <property type="entry name" value="Acetyltransf_1"/>
    <property type="match status" value="1"/>
</dbReference>
<dbReference type="SUPFAM" id="SSF55729">
    <property type="entry name" value="Acyl-CoA N-acyltransferases (Nat)"/>
    <property type="match status" value="1"/>
</dbReference>
<proteinExistence type="inferred from homology"/>
<protein>
    <recommendedName>
        <fullName evidence="5">[Ribosomal protein bS18]-alanine N-acetyltransferase</fullName>
        <ecNumber evidence="5">2.3.1.266</ecNumber>
    </recommendedName>
</protein>
<evidence type="ECO:0000259" key="6">
    <source>
        <dbReference type="PROSITE" id="PS51186"/>
    </source>
</evidence>
<keyword evidence="4" id="KW-0012">Acyltransferase</keyword>
<comment type="similarity">
    <text evidence="1 5">Belongs to the acetyltransferase family. RimI subfamily.</text>
</comment>
<dbReference type="GO" id="GO:0008999">
    <property type="term" value="F:protein-N-terminal-alanine acetyltransferase activity"/>
    <property type="evidence" value="ECO:0007669"/>
    <property type="project" value="UniProtKB-EC"/>
</dbReference>
<evidence type="ECO:0000256" key="1">
    <source>
        <dbReference type="ARBA" id="ARBA00005395"/>
    </source>
</evidence>
<comment type="caution">
    <text evidence="7">The sequence shown here is derived from an EMBL/GenBank/DDBJ whole genome shotgun (WGS) entry which is preliminary data.</text>
</comment>
<sequence length="148" mass="17080">MEKLEITIRKMREEDCRAVAEIEKANFTKPWSREAFLDATEKENAVYFTALWKEEPVGYIGMWKVLDEGEITNVSVKKIFQGKGIGRRLVERLLAEGSVQGVTSFFLEVRQSNESAIRLYTSCGFEAQGIRRNFYEAPREDAVLMCKR</sequence>
<comment type="function">
    <text evidence="5">Acetylates the N-terminal alanine of ribosomal protein bS18.</text>
</comment>
<dbReference type="EMBL" id="DXBG01000245">
    <property type="protein sequence ID" value="HIZ66292.1"/>
    <property type="molecule type" value="Genomic_DNA"/>
</dbReference>
<dbReference type="GO" id="GO:0005840">
    <property type="term" value="C:ribosome"/>
    <property type="evidence" value="ECO:0007669"/>
    <property type="project" value="UniProtKB-KW"/>
</dbReference>
<reference evidence="7" key="2">
    <citation type="submission" date="2021-04" db="EMBL/GenBank/DDBJ databases">
        <authorList>
            <person name="Gilroy R."/>
        </authorList>
    </citation>
    <scope>NUCLEOTIDE SEQUENCE</scope>
    <source>
        <strain evidence="7">1068</strain>
    </source>
</reference>
<evidence type="ECO:0000313" key="8">
    <source>
        <dbReference type="Proteomes" id="UP000824056"/>
    </source>
</evidence>
<gene>
    <name evidence="7" type="primary">rimI</name>
    <name evidence="7" type="ORF">H9809_10400</name>
</gene>
<dbReference type="CDD" id="cd04301">
    <property type="entry name" value="NAT_SF"/>
    <property type="match status" value="1"/>
</dbReference>
<dbReference type="InterPro" id="IPR050680">
    <property type="entry name" value="YpeA/RimI_acetyltransf"/>
</dbReference>
<evidence type="ECO:0000313" key="7">
    <source>
        <dbReference type="EMBL" id="HIZ66292.1"/>
    </source>
</evidence>
<dbReference type="GO" id="GO:0005737">
    <property type="term" value="C:cytoplasm"/>
    <property type="evidence" value="ECO:0007669"/>
    <property type="project" value="UniProtKB-SubCell"/>
</dbReference>
<organism evidence="7 8">
    <name type="scientific">Candidatus Blautia pullicola</name>
    <dbReference type="NCBI Taxonomy" id="2838498"/>
    <lineage>
        <taxon>Bacteria</taxon>
        <taxon>Bacillati</taxon>
        <taxon>Bacillota</taxon>
        <taxon>Clostridia</taxon>
        <taxon>Lachnospirales</taxon>
        <taxon>Lachnospiraceae</taxon>
        <taxon>Blautia</taxon>
    </lineage>
</organism>
<reference evidence="7" key="1">
    <citation type="journal article" date="2021" name="PeerJ">
        <title>Extensive microbial diversity within the chicken gut microbiome revealed by metagenomics and culture.</title>
        <authorList>
            <person name="Gilroy R."/>
            <person name="Ravi A."/>
            <person name="Getino M."/>
            <person name="Pursley I."/>
            <person name="Horton D.L."/>
            <person name="Alikhan N.F."/>
            <person name="Baker D."/>
            <person name="Gharbi K."/>
            <person name="Hall N."/>
            <person name="Watson M."/>
            <person name="Adriaenssens E.M."/>
            <person name="Foster-Nyarko E."/>
            <person name="Jarju S."/>
            <person name="Secka A."/>
            <person name="Antonio M."/>
            <person name="Oren A."/>
            <person name="Chaudhuri R.R."/>
            <person name="La Ragione R."/>
            <person name="Hildebrand F."/>
            <person name="Pallen M.J."/>
        </authorList>
    </citation>
    <scope>NUCLEOTIDE SEQUENCE</scope>
    <source>
        <strain evidence="7">1068</strain>
    </source>
</reference>
<dbReference type="NCBIfam" id="TIGR01575">
    <property type="entry name" value="rimI"/>
    <property type="match status" value="1"/>
</dbReference>
<keyword evidence="7" id="KW-0689">Ribosomal protein</keyword>
<dbReference type="EC" id="2.3.1.266" evidence="5"/>
<keyword evidence="2 5" id="KW-0963">Cytoplasm</keyword>
<dbReference type="PROSITE" id="PS51186">
    <property type="entry name" value="GNAT"/>
    <property type="match status" value="1"/>
</dbReference>
<feature type="domain" description="N-acetyltransferase" evidence="6">
    <location>
        <begin position="6"/>
        <end position="148"/>
    </location>
</feature>
<dbReference type="InterPro" id="IPR016181">
    <property type="entry name" value="Acyl_CoA_acyltransferase"/>
</dbReference>
<comment type="catalytic activity">
    <reaction evidence="5">
        <text>N-terminal L-alanyl-[ribosomal protein bS18] + acetyl-CoA = N-terminal N(alpha)-acetyl-L-alanyl-[ribosomal protein bS18] + CoA + H(+)</text>
        <dbReference type="Rhea" id="RHEA:43756"/>
        <dbReference type="Rhea" id="RHEA-COMP:10676"/>
        <dbReference type="Rhea" id="RHEA-COMP:10677"/>
        <dbReference type="ChEBI" id="CHEBI:15378"/>
        <dbReference type="ChEBI" id="CHEBI:57287"/>
        <dbReference type="ChEBI" id="CHEBI:57288"/>
        <dbReference type="ChEBI" id="CHEBI:64718"/>
        <dbReference type="ChEBI" id="CHEBI:83683"/>
        <dbReference type="EC" id="2.3.1.266"/>
    </reaction>
</comment>
<dbReference type="PANTHER" id="PTHR43420">
    <property type="entry name" value="ACETYLTRANSFERASE"/>
    <property type="match status" value="1"/>
</dbReference>
<evidence type="ECO:0000256" key="5">
    <source>
        <dbReference type="RuleBase" id="RU363094"/>
    </source>
</evidence>
<dbReference type="Gene3D" id="3.40.630.30">
    <property type="match status" value="1"/>
</dbReference>
<evidence type="ECO:0000256" key="2">
    <source>
        <dbReference type="ARBA" id="ARBA00022490"/>
    </source>
</evidence>
<dbReference type="Proteomes" id="UP000824056">
    <property type="component" value="Unassembled WGS sequence"/>
</dbReference>
<keyword evidence="3" id="KW-0808">Transferase</keyword>
<evidence type="ECO:0000256" key="4">
    <source>
        <dbReference type="ARBA" id="ARBA00023315"/>
    </source>
</evidence>
<keyword evidence="7" id="KW-0687">Ribonucleoprotein</keyword>
<dbReference type="InterPro" id="IPR000182">
    <property type="entry name" value="GNAT_dom"/>
</dbReference>
<evidence type="ECO:0000256" key="3">
    <source>
        <dbReference type="ARBA" id="ARBA00022679"/>
    </source>
</evidence>
<comment type="subcellular location">
    <subcellularLocation>
        <location evidence="5">Cytoplasm</location>
    </subcellularLocation>
</comment>